<evidence type="ECO:0000313" key="2">
    <source>
        <dbReference type="EMBL" id="MBF6356057.1"/>
    </source>
</evidence>
<sequence length="412" mass="45689">MTSQAARLPNMNSNRVGQTLRRFRLARRLSQRELAATLFCDRSFITSIEAGRRWPANRGWVEEVDLVLDAGGELVAAWDADQAERAQAADTMRLLETARRESEELLLVPDGASLDEIGQRIVDIATKARLESYDRTLERALALRAELTRRLRSGAYNPNTIRDLYVALGRVCGILSYLTLDLGQADHAKIHAQAAFQLGDRADHDQLRAWSRGTQALAHRFTKDFELAAAAAEDGLNYVNGSTGTSEPRLLCSLAASVANLGDSGRALALLEQADRVRDHGADSDEIPGLFTFTPAKQMYYHGFSLMWADDAKTLNRSIKASEEALHAWQVQRSPGDEMLTRIYLATANARVGHLDASLAAVSPVLEQPIEHHFSWVRKRLNQLGNILAQHFPDSKEAAEERATLRAYVHAV</sequence>
<organism evidence="2 3">
    <name type="scientific">Nocardia higoensis</name>
    <dbReference type="NCBI Taxonomy" id="228599"/>
    <lineage>
        <taxon>Bacteria</taxon>
        <taxon>Bacillati</taxon>
        <taxon>Actinomycetota</taxon>
        <taxon>Actinomycetes</taxon>
        <taxon>Mycobacteriales</taxon>
        <taxon>Nocardiaceae</taxon>
        <taxon>Nocardia</taxon>
    </lineage>
</organism>
<gene>
    <name evidence="2" type="ORF">IU449_16155</name>
</gene>
<dbReference type="RefSeq" id="WP_195002903.1">
    <property type="nucleotide sequence ID" value="NZ_JADLQN010000002.1"/>
</dbReference>
<dbReference type="SUPFAM" id="SSF48452">
    <property type="entry name" value="TPR-like"/>
    <property type="match status" value="1"/>
</dbReference>
<dbReference type="InterPro" id="IPR011990">
    <property type="entry name" value="TPR-like_helical_dom_sf"/>
</dbReference>
<comment type="caution">
    <text evidence="2">The sequence shown here is derived from an EMBL/GenBank/DDBJ whole genome shotgun (WGS) entry which is preliminary data.</text>
</comment>
<dbReference type="Proteomes" id="UP000707731">
    <property type="component" value="Unassembled WGS sequence"/>
</dbReference>
<dbReference type="InterPro" id="IPR010982">
    <property type="entry name" value="Lambda_DNA-bd_dom_sf"/>
</dbReference>
<dbReference type="PROSITE" id="PS50943">
    <property type="entry name" value="HTH_CROC1"/>
    <property type="match status" value="1"/>
</dbReference>
<dbReference type="EMBL" id="JADLQN010000002">
    <property type="protein sequence ID" value="MBF6356057.1"/>
    <property type="molecule type" value="Genomic_DNA"/>
</dbReference>
<protein>
    <submittedName>
        <fullName evidence="2">Helix-turn-helix domain-containing protein</fullName>
    </submittedName>
</protein>
<name>A0ABS0DEL9_9NOCA</name>
<evidence type="ECO:0000259" key="1">
    <source>
        <dbReference type="PROSITE" id="PS50943"/>
    </source>
</evidence>
<feature type="domain" description="HTH cro/C1-type" evidence="1">
    <location>
        <begin position="20"/>
        <end position="53"/>
    </location>
</feature>
<dbReference type="Gene3D" id="1.10.260.40">
    <property type="entry name" value="lambda repressor-like DNA-binding domains"/>
    <property type="match status" value="1"/>
</dbReference>
<reference evidence="2 3" key="1">
    <citation type="submission" date="2020-10" db="EMBL/GenBank/DDBJ databases">
        <title>Identification of Nocardia species via Next-generation sequencing and recognition of intraspecies genetic diversity.</title>
        <authorList>
            <person name="Li P."/>
            <person name="Li P."/>
            <person name="Lu B."/>
        </authorList>
    </citation>
    <scope>NUCLEOTIDE SEQUENCE [LARGE SCALE GENOMIC DNA]</scope>
    <source>
        <strain evidence="2 3">BJ06-0143</strain>
    </source>
</reference>
<proteinExistence type="predicted"/>
<dbReference type="SUPFAM" id="SSF47413">
    <property type="entry name" value="lambda repressor-like DNA-binding domains"/>
    <property type="match status" value="1"/>
</dbReference>
<keyword evidence="3" id="KW-1185">Reference proteome</keyword>
<dbReference type="InterPro" id="IPR001387">
    <property type="entry name" value="Cro/C1-type_HTH"/>
</dbReference>
<dbReference type="Pfam" id="PF13560">
    <property type="entry name" value="HTH_31"/>
    <property type="match status" value="1"/>
</dbReference>
<evidence type="ECO:0000313" key="3">
    <source>
        <dbReference type="Proteomes" id="UP000707731"/>
    </source>
</evidence>
<accession>A0ABS0DEL9</accession>